<dbReference type="InterPro" id="IPR013750">
    <property type="entry name" value="GHMP_kinase_C_dom"/>
</dbReference>
<keyword evidence="8 18" id="KW-0547">Nucleotide-binding</keyword>
<dbReference type="UniPathway" id="UPA00057">
    <property type="reaction ID" value="UER00098"/>
</dbReference>
<dbReference type="InterPro" id="IPR006203">
    <property type="entry name" value="GHMP_knse_ATP-bd_CS"/>
</dbReference>
<dbReference type="PRINTS" id="PR00959">
    <property type="entry name" value="MEVGALKINASE"/>
</dbReference>
<evidence type="ECO:0000256" key="1">
    <source>
        <dbReference type="ARBA" id="ARBA00004496"/>
    </source>
</evidence>
<gene>
    <name evidence="21" type="ORF">C0Q70_08494</name>
</gene>
<keyword evidence="13 18" id="KW-0756">Sterol biosynthesis</keyword>
<dbReference type="Gene3D" id="3.30.230.10">
    <property type="match status" value="1"/>
</dbReference>
<evidence type="ECO:0000256" key="9">
    <source>
        <dbReference type="ARBA" id="ARBA00022777"/>
    </source>
</evidence>
<keyword evidence="9 18" id="KW-0418">Kinase</keyword>
<evidence type="ECO:0000256" key="6">
    <source>
        <dbReference type="ARBA" id="ARBA00022679"/>
    </source>
</evidence>
<keyword evidence="12 18" id="KW-0752">Steroid biosynthesis</keyword>
<feature type="domain" description="GHMP kinase C-terminal" evidence="20">
    <location>
        <begin position="311"/>
        <end position="377"/>
    </location>
</feature>
<dbReference type="GO" id="GO:0019287">
    <property type="term" value="P:isopentenyl diphosphate biosynthetic process, mevalonate pathway"/>
    <property type="evidence" value="ECO:0007669"/>
    <property type="project" value="UniProtKB-UniPathway"/>
</dbReference>
<dbReference type="FunFam" id="3.30.70.890:FF:000003">
    <property type="entry name" value="Mevalonate kinase"/>
    <property type="match status" value="1"/>
</dbReference>
<keyword evidence="7" id="KW-0479">Metal-binding</keyword>
<evidence type="ECO:0000256" key="5">
    <source>
        <dbReference type="ARBA" id="ARBA00022516"/>
    </source>
</evidence>
<dbReference type="InterPro" id="IPR020568">
    <property type="entry name" value="Ribosomal_Su5_D2-typ_SF"/>
</dbReference>
<comment type="pathway">
    <text evidence="17 18">Isoprenoid biosynthesis; isopentenyl diphosphate biosynthesis via mevalonate pathway; isopentenyl diphosphate from (R)-mevalonate: step 1/3.</text>
</comment>
<dbReference type="SUPFAM" id="SSF54211">
    <property type="entry name" value="Ribosomal protein S5 domain 2-like"/>
    <property type="match status" value="1"/>
</dbReference>
<evidence type="ECO:0000256" key="10">
    <source>
        <dbReference type="ARBA" id="ARBA00022840"/>
    </source>
</evidence>
<evidence type="ECO:0000256" key="15">
    <source>
        <dbReference type="ARBA" id="ARBA00023166"/>
    </source>
</evidence>
<comment type="caution">
    <text evidence="21">The sequence shown here is derived from an EMBL/GenBank/DDBJ whole genome shotgun (WGS) entry which is preliminary data.</text>
</comment>
<dbReference type="OMA" id="LMDFNHG"/>
<comment type="catalytic activity">
    <reaction evidence="18">
        <text>(R)-mevalonate + ATP = (R)-5-phosphomevalonate + ADP + H(+)</text>
        <dbReference type="Rhea" id="RHEA:17065"/>
        <dbReference type="ChEBI" id="CHEBI:15378"/>
        <dbReference type="ChEBI" id="CHEBI:30616"/>
        <dbReference type="ChEBI" id="CHEBI:36464"/>
        <dbReference type="ChEBI" id="CHEBI:58146"/>
        <dbReference type="ChEBI" id="CHEBI:456216"/>
        <dbReference type="EC" id="2.7.1.36"/>
    </reaction>
</comment>
<name>A0A2T7PHZ0_POMCA</name>
<dbReference type="PANTHER" id="PTHR43290">
    <property type="entry name" value="MEVALONATE KINASE"/>
    <property type="match status" value="1"/>
</dbReference>
<keyword evidence="14 18" id="KW-0443">Lipid metabolism</keyword>
<evidence type="ECO:0000256" key="13">
    <source>
        <dbReference type="ARBA" id="ARBA00023011"/>
    </source>
</evidence>
<keyword evidence="15 18" id="KW-1207">Sterol metabolism</keyword>
<evidence type="ECO:0000259" key="20">
    <source>
        <dbReference type="Pfam" id="PF08544"/>
    </source>
</evidence>
<evidence type="ECO:0000256" key="4">
    <source>
        <dbReference type="ARBA" id="ARBA00022490"/>
    </source>
</evidence>
<feature type="domain" description="GHMP kinase N-terminal" evidence="19">
    <location>
        <begin position="129"/>
        <end position="169"/>
    </location>
</feature>
<evidence type="ECO:0000256" key="8">
    <source>
        <dbReference type="ARBA" id="ARBA00022741"/>
    </source>
</evidence>
<evidence type="ECO:0000256" key="18">
    <source>
        <dbReference type="RuleBase" id="RU363087"/>
    </source>
</evidence>
<dbReference type="InterPro" id="IPR036554">
    <property type="entry name" value="GHMP_kinase_C_sf"/>
</dbReference>
<dbReference type="NCBIfam" id="TIGR00549">
    <property type="entry name" value="mevalon_kin"/>
    <property type="match status" value="1"/>
</dbReference>
<dbReference type="PROSITE" id="PS00627">
    <property type="entry name" value="GHMP_KINASES_ATP"/>
    <property type="match status" value="1"/>
</dbReference>
<comment type="subcellular location">
    <subcellularLocation>
        <location evidence="1 18">Cytoplasm</location>
    </subcellularLocation>
</comment>
<keyword evidence="10 18" id="KW-0067">ATP-binding</keyword>
<dbReference type="InterPro" id="IPR006204">
    <property type="entry name" value="GHMP_kinase_N_dom"/>
</dbReference>
<keyword evidence="16 18" id="KW-0753">Steroid metabolism</keyword>
<protein>
    <recommendedName>
        <fullName evidence="3 18">Mevalonate kinase</fullName>
        <shortName evidence="18">MK</shortName>
        <ecNumber evidence="3 18">2.7.1.36</ecNumber>
    </recommendedName>
</protein>
<accession>A0A2T7PHZ0</accession>
<dbReference type="Gene3D" id="3.30.70.890">
    <property type="entry name" value="GHMP kinase, C-terminal domain"/>
    <property type="match status" value="1"/>
</dbReference>
<dbReference type="SUPFAM" id="SSF55060">
    <property type="entry name" value="GHMP Kinase, C-terminal domain"/>
    <property type="match status" value="1"/>
</dbReference>
<keyword evidence="5 18" id="KW-0444">Lipid biosynthesis</keyword>
<keyword evidence="4 18" id="KW-0963">Cytoplasm</keyword>
<dbReference type="GO" id="GO:0005829">
    <property type="term" value="C:cytosol"/>
    <property type="evidence" value="ECO:0007669"/>
    <property type="project" value="TreeGrafter"/>
</dbReference>
<reference evidence="21 22" key="1">
    <citation type="submission" date="2018-04" db="EMBL/GenBank/DDBJ databases">
        <title>The genome of golden apple snail Pomacea canaliculata provides insight into stress tolerance and invasive adaptation.</title>
        <authorList>
            <person name="Liu C."/>
            <person name="Liu B."/>
            <person name="Ren Y."/>
            <person name="Zhang Y."/>
            <person name="Wang H."/>
            <person name="Li S."/>
            <person name="Jiang F."/>
            <person name="Yin L."/>
            <person name="Zhang G."/>
            <person name="Qian W."/>
            <person name="Fan W."/>
        </authorList>
    </citation>
    <scope>NUCLEOTIDE SEQUENCE [LARGE SCALE GENOMIC DNA]</scope>
    <source>
        <strain evidence="21">SZHN2017</strain>
        <tissue evidence="21">Muscle</tissue>
    </source>
</reference>
<dbReference type="InterPro" id="IPR006205">
    <property type="entry name" value="Mev_gal_kin"/>
</dbReference>
<dbReference type="InterPro" id="IPR014721">
    <property type="entry name" value="Ribsml_uS5_D2-typ_fold_subgr"/>
</dbReference>
<evidence type="ECO:0000259" key="19">
    <source>
        <dbReference type="Pfam" id="PF00288"/>
    </source>
</evidence>
<evidence type="ECO:0000256" key="3">
    <source>
        <dbReference type="ARBA" id="ARBA00012103"/>
    </source>
</evidence>
<evidence type="ECO:0000256" key="12">
    <source>
        <dbReference type="ARBA" id="ARBA00022955"/>
    </source>
</evidence>
<evidence type="ECO:0000256" key="14">
    <source>
        <dbReference type="ARBA" id="ARBA00023098"/>
    </source>
</evidence>
<keyword evidence="22" id="KW-1185">Reference proteome</keyword>
<dbReference type="PANTHER" id="PTHR43290:SF2">
    <property type="entry name" value="MEVALONATE KINASE"/>
    <property type="match status" value="1"/>
</dbReference>
<evidence type="ECO:0000256" key="17">
    <source>
        <dbReference type="ARBA" id="ARBA00029438"/>
    </source>
</evidence>
<evidence type="ECO:0000313" key="21">
    <source>
        <dbReference type="EMBL" id="PVD33046.1"/>
    </source>
</evidence>
<comment type="similarity">
    <text evidence="2 18">Belongs to the GHMP kinase family. Mevalonate kinase subfamily.</text>
</comment>
<dbReference type="AlphaFoldDB" id="A0A2T7PHZ0"/>
<dbReference type="GO" id="GO:0006695">
    <property type="term" value="P:cholesterol biosynthetic process"/>
    <property type="evidence" value="ECO:0007669"/>
    <property type="project" value="TreeGrafter"/>
</dbReference>
<dbReference type="GO" id="GO:0004496">
    <property type="term" value="F:mevalonate kinase activity"/>
    <property type="evidence" value="ECO:0007669"/>
    <property type="project" value="UniProtKB-EC"/>
</dbReference>
<proteinExistence type="inferred from homology"/>
<organism evidence="21 22">
    <name type="scientific">Pomacea canaliculata</name>
    <name type="common">Golden apple snail</name>
    <dbReference type="NCBI Taxonomy" id="400727"/>
    <lineage>
        <taxon>Eukaryota</taxon>
        <taxon>Metazoa</taxon>
        <taxon>Spiralia</taxon>
        <taxon>Lophotrochozoa</taxon>
        <taxon>Mollusca</taxon>
        <taxon>Gastropoda</taxon>
        <taxon>Caenogastropoda</taxon>
        <taxon>Architaenioglossa</taxon>
        <taxon>Ampullarioidea</taxon>
        <taxon>Ampullariidae</taxon>
        <taxon>Pomacea</taxon>
    </lineage>
</organism>
<evidence type="ECO:0000256" key="2">
    <source>
        <dbReference type="ARBA" id="ARBA00006495"/>
    </source>
</evidence>
<sequence>MDETIISAPGKVILHGEHAVVYGKTAVASSLNLRCFVRALPSEDGCINLDLPDVFLQRQWTVKSVQDNLLPRLVQNGYDGIVSPEPASEDELEILKEFAKIPKDSTATTSELAVIAFLYLYCKVFCSSSKRTLPAFRLRMISELPVGAGLGSSAAFSVCLAAVLLQWSGQISCKSPQHLPREDYRGDTAMSGSLGWSRDEQLLINKWAFLGEKIIHGQPSGIDNSISTLGGAISFQNKIIETVQKMPKLRILLTNTKVPRSTKLLVAGVRKRHEKHTLVMEHMLEAIEGIAQQSLRVFAALSDKPYDTEAYAELEELIDINQSLLNGTGVGHTSLDKIVALTARYNLHTKLTGAGGGGCTYTLIKPGADEDDIKNVKKELELEGFQCWETCVGSAGVAYHPTGHSDPTVPQQLFES</sequence>
<dbReference type="OrthoDB" id="1652964at2759"/>
<dbReference type="Proteomes" id="UP000245119">
    <property type="component" value="Linkage Group LG4"/>
</dbReference>
<dbReference type="EMBL" id="PZQS01000004">
    <property type="protein sequence ID" value="PVD33046.1"/>
    <property type="molecule type" value="Genomic_DNA"/>
</dbReference>
<dbReference type="GO" id="GO:0005524">
    <property type="term" value="F:ATP binding"/>
    <property type="evidence" value="ECO:0007669"/>
    <property type="project" value="UniProtKB-KW"/>
</dbReference>
<keyword evidence="11" id="KW-0460">Magnesium</keyword>
<keyword evidence="6 18" id="KW-0808">Transferase</keyword>
<dbReference type="Pfam" id="PF08544">
    <property type="entry name" value="GHMP_kinases_C"/>
    <property type="match status" value="1"/>
</dbReference>
<evidence type="ECO:0000256" key="16">
    <source>
        <dbReference type="ARBA" id="ARBA00023221"/>
    </source>
</evidence>
<evidence type="ECO:0000256" key="11">
    <source>
        <dbReference type="ARBA" id="ARBA00022842"/>
    </source>
</evidence>
<dbReference type="Pfam" id="PF00288">
    <property type="entry name" value="GHMP_kinases_N"/>
    <property type="match status" value="1"/>
</dbReference>
<dbReference type="STRING" id="400727.A0A2T7PHZ0"/>
<evidence type="ECO:0000256" key="7">
    <source>
        <dbReference type="ARBA" id="ARBA00022723"/>
    </source>
</evidence>
<dbReference type="GO" id="GO:0046872">
    <property type="term" value="F:metal ion binding"/>
    <property type="evidence" value="ECO:0007669"/>
    <property type="project" value="UniProtKB-KW"/>
</dbReference>
<dbReference type="EC" id="2.7.1.36" evidence="3 18"/>
<evidence type="ECO:0000313" key="22">
    <source>
        <dbReference type="Proteomes" id="UP000245119"/>
    </source>
</evidence>